<gene>
    <name evidence="2" type="ORF">CryarDRAFT_1894</name>
</gene>
<dbReference type="Pfam" id="PF01636">
    <property type="entry name" value="APH"/>
    <property type="match status" value="1"/>
</dbReference>
<dbReference type="InterPro" id="IPR002575">
    <property type="entry name" value="Aminoglycoside_PTrfase"/>
</dbReference>
<evidence type="ECO:0000313" key="3">
    <source>
        <dbReference type="Proteomes" id="UP000021053"/>
    </source>
</evidence>
<keyword evidence="2" id="KW-0418">Kinase</keyword>
<dbReference type="RefSeq" id="WP_157017526.1">
    <property type="nucleotide sequence ID" value="NZ_KK073874.1"/>
</dbReference>
<accession>A0A010ZUD3</accession>
<evidence type="ECO:0000259" key="1">
    <source>
        <dbReference type="Pfam" id="PF01636"/>
    </source>
</evidence>
<proteinExistence type="predicted"/>
<organism evidence="2 3">
    <name type="scientific">Cryptosporangium arvum DSM 44712</name>
    <dbReference type="NCBI Taxonomy" id="927661"/>
    <lineage>
        <taxon>Bacteria</taxon>
        <taxon>Bacillati</taxon>
        <taxon>Actinomycetota</taxon>
        <taxon>Actinomycetes</taxon>
        <taxon>Cryptosporangiales</taxon>
        <taxon>Cryptosporangiaceae</taxon>
        <taxon>Cryptosporangium</taxon>
    </lineage>
</organism>
<dbReference type="HOGENOM" id="CLU_677754_0_0_11"/>
<dbReference type="AlphaFoldDB" id="A0A010ZUD3"/>
<dbReference type="PATRIC" id="fig|927661.3.peg.1860"/>
<dbReference type="OrthoDB" id="101887at2"/>
<keyword evidence="2" id="KW-0808">Transferase</keyword>
<dbReference type="Gene3D" id="3.90.1200.10">
    <property type="match status" value="1"/>
</dbReference>
<dbReference type="GO" id="GO:0016301">
    <property type="term" value="F:kinase activity"/>
    <property type="evidence" value="ECO:0007669"/>
    <property type="project" value="UniProtKB-KW"/>
</dbReference>
<reference evidence="2 3" key="1">
    <citation type="submission" date="2013-07" db="EMBL/GenBank/DDBJ databases">
        <authorList>
            <consortium name="DOE Joint Genome Institute"/>
            <person name="Eisen J."/>
            <person name="Huntemann M."/>
            <person name="Han J."/>
            <person name="Chen A."/>
            <person name="Kyrpides N."/>
            <person name="Mavromatis K."/>
            <person name="Markowitz V."/>
            <person name="Palaniappan K."/>
            <person name="Ivanova N."/>
            <person name="Schaumberg A."/>
            <person name="Pati A."/>
            <person name="Liolios K."/>
            <person name="Nordberg H.P."/>
            <person name="Cantor M.N."/>
            <person name="Hua S.X."/>
            <person name="Woyke T."/>
        </authorList>
    </citation>
    <scope>NUCLEOTIDE SEQUENCE [LARGE SCALE GENOMIC DNA]</scope>
    <source>
        <strain evidence="2 3">DSM 44712</strain>
    </source>
</reference>
<protein>
    <submittedName>
        <fullName evidence="2">Putative homoserine kinase type II (Protein kinase fold)</fullName>
    </submittedName>
</protein>
<name>A0A010ZUD3_9ACTN</name>
<dbReference type="InterPro" id="IPR011009">
    <property type="entry name" value="Kinase-like_dom_sf"/>
</dbReference>
<sequence>MARTFSAVVTLGSERLGEVGPFAVSPEWWAEVGPVVAGLEEVLGVPVTVLRLLDVVGGDGARDGHVRYQVEASARPAIALRPTAFPVADEPLRLPWATAAGVAELLGWASSHVRLTGRPVQHKTWNLAGLWRLPVAGGHAWLKATPPFAADEAAAIAVLASVDPDLVPGVLASAPGRVLLADVPGEDLWQATDAQVETTVRRFVAAQAAVTVRGGLRVRTSEVLAAQVEAVLGRLDLTDEERKRVRALAPRWSALDGCGLPDTFVHGDFHPGNWRGTRILDFADACWGNPVQDGLRAIDYLPPERRDTARRVWVSAWEQAAPGSRPAEALRLAEPLAHLAYAVRYQEFLDNIEPSERIYHAGDPEAVIRHALAC</sequence>
<feature type="domain" description="Aminoglycoside phosphotransferase" evidence="1">
    <location>
        <begin position="147"/>
        <end position="322"/>
    </location>
</feature>
<keyword evidence="3" id="KW-1185">Reference proteome</keyword>
<comment type="caution">
    <text evidence="2">The sequence shown here is derived from an EMBL/GenBank/DDBJ whole genome shotgun (WGS) entry which is preliminary data.</text>
</comment>
<dbReference type="Proteomes" id="UP000021053">
    <property type="component" value="Unassembled WGS sequence"/>
</dbReference>
<evidence type="ECO:0000313" key="2">
    <source>
        <dbReference type="EMBL" id="EXG80802.1"/>
    </source>
</evidence>
<dbReference type="EMBL" id="JFBT01000001">
    <property type="protein sequence ID" value="EXG80802.1"/>
    <property type="molecule type" value="Genomic_DNA"/>
</dbReference>
<dbReference type="SUPFAM" id="SSF56112">
    <property type="entry name" value="Protein kinase-like (PK-like)"/>
    <property type="match status" value="1"/>
</dbReference>